<evidence type="ECO:0000313" key="10">
    <source>
        <dbReference type="Proteomes" id="UP000195607"/>
    </source>
</evidence>
<accession>A0A1N5V0Z6</accession>
<reference evidence="9 10" key="1">
    <citation type="submission" date="2016-04" db="EMBL/GenBank/DDBJ databases">
        <authorList>
            <person name="Evans L.H."/>
            <person name="Alamgir A."/>
            <person name="Owens N."/>
            <person name="Weber N.D."/>
            <person name="Virtaneva K."/>
            <person name="Barbian K."/>
            <person name="Babar A."/>
            <person name="Rosenke K."/>
        </authorList>
    </citation>
    <scope>NUCLEOTIDE SEQUENCE [LARGE SCALE GENOMIC DNA]</scope>
    <source>
        <strain evidence="10">S5(T) (JCM 30642 \VKM B-2941)</strain>
    </source>
</reference>
<evidence type="ECO:0000256" key="3">
    <source>
        <dbReference type="ARBA" id="ARBA00022679"/>
    </source>
</evidence>
<keyword evidence="1 8" id="KW-0820">tRNA-binding</keyword>
<dbReference type="InterPro" id="IPR042296">
    <property type="entry name" value="tRNA_met_Trm1_C"/>
</dbReference>
<dbReference type="AlphaFoldDB" id="A0A1N5V0Z6"/>
<gene>
    <name evidence="9" type="ORF">CSP5_1183</name>
</gene>
<dbReference type="SUPFAM" id="SSF53335">
    <property type="entry name" value="S-adenosyl-L-methionine-dependent methyltransferases"/>
    <property type="match status" value="1"/>
</dbReference>
<dbReference type="EC" id="2.1.1.216" evidence="7"/>
<keyword evidence="3 8" id="KW-0808">Transferase</keyword>
<organism evidence="9 10">
    <name type="scientific">Cuniculiplasma divulgatum</name>
    <dbReference type="NCBI Taxonomy" id="1673428"/>
    <lineage>
        <taxon>Archaea</taxon>
        <taxon>Methanobacteriati</taxon>
        <taxon>Thermoplasmatota</taxon>
        <taxon>Thermoplasmata</taxon>
        <taxon>Thermoplasmatales</taxon>
        <taxon>Cuniculiplasmataceae</taxon>
        <taxon>Cuniculiplasma</taxon>
    </lineage>
</organism>
<evidence type="ECO:0000256" key="4">
    <source>
        <dbReference type="ARBA" id="ARBA00022691"/>
    </source>
</evidence>
<dbReference type="InterPro" id="IPR029063">
    <property type="entry name" value="SAM-dependent_MTases_sf"/>
</dbReference>
<dbReference type="Gene3D" id="3.30.56.70">
    <property type="entry name" value="N2,N2-dimethylguanosine tRNA methyltransferase, C-terminal domain"/>
    <property type="match status" value="1"/>
</dbReference>
<dbReference type="GO" id="GO:0002940">
    <property type="term" value="P:tRNA N2-guanine methylation"/>
    <property type="evidence" value="ECO:0007669"/>
    <property type="project" value="TreeGrafter"/>
</dbReference>
<dbReference type="Pfam" id="PF02005">
    <property type="entry name" value="TRM"/>
    <property type="match status" value="1"/>
</dbReference>
<sequence>MSIYREGKVEVDFNVPDGSSRPEKGPGKISSGFLNFSQKLNRDLTISFINTVKPRLYLDGFGATGIRALRAEKETGVRSVVSERSFVSFQKIIENAKSNESQIEIYNEPFESIVSKFHFDFIDVDPYGSVVPFVDIAINYVSNHGYIGFTATDLSVLSGSLKDKNLRRYGTEVLNNSLRHEMGIRNLLGFIARRAATLDCGMEPMISMWHGHYYRVIVRINKSVKDAESSLLNLKHINLHEIKDTVYPDRYIGPIWSGKMNTIFIEKEMVFPSTVYEKTSDFIRKLKNEDMELFFTDLSESMSRRKINLPSTDSVVKISEENGIKVARTHFSPTGFKSDKPLELINTLIQQKKG</sequence>
<keyword evidence="6 8" id="KW-0694">RNA-binding</keyword>
<dbReference type="PANTHER" id="PTHR10631:SF3">
    <property type="entry name" value="TRNA (GUANINE(26)-N(2))-DIMETHYLTRANSFERASE"/>
    <property type="match status" value="1"/>
</dbReference>
<keyword evidence="2 8" id="KW-0489">Methyltransferase</keyword>
<dbReference type="Gene3D" id="3.40.50.150">
    <property type="entry name" value="Vaccinia Virus protein VP39"/>
    <property type="match status" value="1"/>
</dbReference>
<evidence type="ECO:0000256" key="5">
    <source>
        <dbReference type="ARBA" id="ARBA00022694"/>
    </source>
</evidence>
<dbReference type="GO" id="GO:0000049">
    <property type="term" value="F:tRNA binding"/>
    <property type="evidence" value="ECO:0007669"/>
    <property type="project" value="UniProtKB-UniRule"/>
</dbReference>
<evidence type="ECO:0000313" key="9">
    <source>
        <dbReference type="EMBL" id="SIM66406.1"/>
    </source>
</evidence>
<keyword evidence="5 8" id="KW-0819">tRNA processing</keyword>
<evidence type="ECO:0000256" key="2">
    <source>
        <dbReference type="ARBA" id="ARBA00022603"/>
    </source>
</evidence>
<evidence type="ECO:0000256" key="6">
    <source>
        <dbReference type="ARBA" id="ARBA00022884"/>
    </source>
</evidence>
<proteinExistence type="inferred from homology"/>
<dbReference type="InterPro" id="IPR002905">
    <property type="entry name" value="Trm1"/>
</dbReference>
<evidence type="ECO:0000256" key="1">
    <source>
        <dbReference type="ARBA" id="ARBA00022555"/>
    </source>
</evidence>
<evidence type="ECO:0000256" key="8">
    <source>
        <dbReference type="PROSITE-ProRule" id="PRU00958"/>
    </source>
</evidence>
<dbReference type="Proteomes" id="UP000195607">
    <property type="component" value="Chromosome I"/>
</dbReference>
<comment type="similarity">
    <text evidence="8">Belongs to the class I-like SAM-binding methyltransferase superfamily. Trm1 family.</text>
</comment>
<dbReference type="PROSITE" id="PS51626">
    <property type="entry name" value="SAM_MT_TRM1"/>
    <property type="match status" value="1"/>
</dbReference>
<dbReference type="EMBL" id="LT671858">
    <property type="protein sequence ID" value="SIM66406.1"/>
    <property type="molecule type" value="Genomic_DNA"/>
</dbReference>
<protein>
    <recommendedName>
        <fullName evidence="7">tRNA (guanine(26)-N(2))-dimethyltransferase</fullName>
        <ecNumber evidence="7">2.1.1.216</ecNumber>
    </recommendedName>
</protein>
<name>A0A1N5V0Z6_9ARCH</name>
<dbReference type="GO" id="GO:0160104">
    <property type="term" value="F:tRNA (guanine(26)-N2)-dimethyltransferase activity"/>
    <property type="evidence" value="ECO:0007669"/>
    <property type="project" value="UniProtKB-EC"/>
</dbReference>
<keyword evidence="4 8" id="KW-0949">S-adenosyl-L-methionine</keyword>
<evidence type="ECO:0000256" key="7">
    <source>
        <dbReference type="ARBA" id="ARBA00039099"/>
    </source>
</evidence>
<dbReference type="PANTHER" id="PTHR10631">
    <property type="entry name" value="N 2 ,N 2 -DIMETHYLGUANOSINE TRNA METHYLTRANSFERASE"/>
    <property type="match status" value="1"/>
</dbReference>